<feature type="compositionally biased region" description="Basic residues" evidence="1">
    <location>
        <begin position="311"/>
        <end position="321"/>
    </location>
</feature>
<feature type="region of interest" description="Disordered" evidence="1">
    <location>
        <begin position="309"/>
        <end position="329"/>
    </location>
</feature>
<evidence type="ECO:0000256" key="1">
    <source>
        <dbReference type="SAM" id="MobiDB-lite"/>
    </source>
</evidence>
<gene>
    <name evidence="3" type="ORF">ACFFRE_09815</name>
</gene>
<dbReference type="RefSeq" id="WP_377790021.1">
    <property type="nucleotide sequence ID" value="NZ_JBHLYQ010000101.1"/>
</dbReference>
<comment type="caution">
    <text evidence="3">The sequence shown here is derived from an EMBL/GenBank/DDBJ whole genome shotgun (WGS) entry which is preliminary data.</text>
</comment>
<dbReference type="Gene3D" id="3.30.70.270">
    <property type="match status" value="1"/>
</dbReference>
<dbReference type="InterPro" id="IPR029787">
    <property type="entry name" value="Nucleotide_cyclase"/>
</dbReference>
<dbReference type="Pfam" id="PF00990">
    <property type="entry name" value="GGDEF"/>
    <property type="match status" value="1"/>
</dbReference>
<dbReference type="EMBL" id="JBHLYQ010000101">
    <property type="protein sequence ID" value="MFC0082428.1"/>
    <property type="molecule type" value="Genomic_DNA"/>
</dbReference>
<dbReference type="GO" id="GO:0052621">
    <property type="term" value="F:diguanylate cyclase activity"/>
    <property type="evidence" value="ECO:0007669"/>
    <property type="project" value="UniProtKB-EC"/>
</dbReference>
<organism evidence="3 4">
    <name type="scientific">Aciditerrimonas ferrireducens</name>
    <dbReference type="NCBI Taxonomy" id="667306"/>
    <lineage>
        <taxon>Bacteria</taxon>
        <taxon>Bacillati</taxon>
        <taxon>Actinomycetota</taxon>
        <taxon>Acidimicrobiia</taxon>
        <taxon>Acidimicrobiales</taxon>
        <taxon>Acidimicrobiaceae</taxon>
        <taxon>Aciditerrimonas</taxon>
    </lineage>
</organism>
<dbReference type="NCBIfam" id="TIGR00254">
    <property type="entry name" value="GGDEF"/>
    <property type="match status" value="1"/>
</dbReference>
<dbReference type="PROSITE" id="PS50887">
    <property type="entry name" value="GGDEF"/>
    <property type="match status" value="1"/>
</dbReference>
<dbReference type="Proteomes" id="UP001589788">
    <property type="component" value="Unassembled WGS sequence"/>
</dbReference>
<proteinExistence type="predicted"/>
<keyword evidence="4" id="KW-1185">Reference proteome</keyword>
<dbReference type="SMART" id="SM00267">
    <property type="entry name" value="GGDEF"/>
    <property type="match status" value="1"/>
</dbReference>
<dbReference type="CDD" id="cd01949">
    <property type="entry name" value="GGDEF"/>
    <property type="match status" value="1"/>
</dbReference>
<reference evidence="3 4" key="1">
    <citation type="submission" date="2024-09" db="EMBL/GenBank/DDBJ databases">
        <authorList>
            <person name="Sun Q."/>
            <person name="Mori K."/>
        </authorList>
    </citation>
    <scope>NUCLEOTIDE SEQUENCE [LARGE SCALE GENOMIC DNA]</scope>
    <source>
        <strain evidence="3 4">JCM 15389</strain>
    </source>
</reference>
<dbReference type="PANTHER" id="PTHR45138">
    <property type="entry name" value="REGULATORY COMPONENTS OF SENSORY TRANSDUCTION SYSTEM"/>
    <property type="match status" value="1"/>
</dbReference>
<dbReference type="EC" id="2.7.7.65" evidence="3"/>
<sequence length="329" mass="34238">MAGRQVVGTGAQDAARSTPEPQLLAECVELVALAQDLPEAQGVLLGYLPGLFPGTRGALFAPGGPGGVLVGVGGWGGIEPPDQLGPEACWGWRTNAPHEVRPGSPRPRCAHLVGPWGICAPLVHPEGALGLVQLEATSEQPPGLPAGWVVAVTGVLGRVLGLLVATTALAVRAATDPLTGVHNRRFFEQRFDTLVAQALGAEQPVSVLAVDLDEFKTLNDTRGHLAGDQVLRQVAHLLQAHTRPEDHVVRTGGDEFVVVLPGASLVTATTRAQHLHQALSPIASVSIGVASAPQDTTSPQELLEIADQRLRHAKTTGKGHTRPASTTPP</sequence>
<evidence type="ECO:0000313" key="3">
    <source>
        <dbReference type="EMBL" id="MFC0082428.1"/>
    </source>
</evidence>
<dbReference type="PANTHER" id="PTHR45138:SF9">
    <property type="entry name" value="DIGUANYLATE CYCLASE DGCM-RELATED"/>
    <property type="match status" value="1"/>
</dbReference>
<evidence type="ECO:0000259" key="2">
    <source>
        <dbReference type="PROSITE" id="PS50887"/>
    </source>
</evidence>
<accession>A0ABV6C415</accession>
<keyword evidence="3" id="KW-0548">Nucleotidyltransferase</keyword>
<keyword evidence="3" id="KW-0808">Transferase</keyword>
<dbReference type="InterPro" id="IPR050469">
    <property type="entry name" value="Diguanylate_Cyclase"/>
</dbReference>
<dbReference type="InterPro" id="IPR000160">
    <property type="entry name" value="GGDEF_dom"/>
</dbReference>
<dbReference type="InterPro" id="IPR043128">
    <property type="entry name" value="Rev_trsase/Diguanyl_cyclase"/>
</dbReference>
<name>A0ABV6C415_9ACTN</name>
<dbReference type="SUPFAM" id="SSF55073">
    <property type="entry name" value="Nucleotide cyclase"/>
    <property type="match status" value="1"/>
</dbReference>
<protein>
    <submittedName>
        <fullName evidence="3">GGDEF domain-containing protein</fullName>
        <ecNumber evidence="3">2.7.7.65</ecNumber>
    </submittedName>
</protein>
<feature type="domain" description="GGDEF" evidence="2">
    <location>
        <begin position="203"/>
        <end position="326"/>
    </location>
</feature>
<evidence type="ECO:0000313" key="4">
    <source>
        <dbReference type="Proteomes" id="UP001589788"/>
    </source>
</evidence>